<organism evidence="2 3">
    <name type="scientific">Limulus polyphemus</name>
    <name type="common">Atlantic horseshoe crab</name>
    <dbReference type="NCBI Taxonomy" id="6850"/>
    <lineage>
        <taxon>Eukaryota</taxon>
        <taxon>Metazoa</taxon>
        <taxon>Ecdysozoa</taxon>
        <taxon>Arthropoda</taxon>
        <taxon>Chelicerata</taxon>
        <taxon>Merostomata</taxon>
        <taxon>Xiphosura</taxon>
        <taxon>Limulidae</taxon>
        <taxon>Limulus</taxon>
    </lineage>
</organism>
<dbReference type="Proteomes" id="UP000694941">
    <property type="component" value="Unplaced"/>
</dbReference>
<proteinExistence type="predicted"/>
<dbReference type="PANTHER" id="PTHR12307">
    <property type="entry name" value="PROTEIN PHOSPHATASE 1 REGULATORY SUBUNIT"/>
    <property type="match status" value="1"/>
</dbReference>
<reference evidence="3" key="1">
    <citation type="submission" date="2025-08" db="UniProtKB">
        <authorList>
            <consortium name="RefSeq"/>
        </authorList>
    </citation>
    <scope>IDENTIFICATION</scope>
    <source>
        <tissue evidence="3">Muscle</tissue>
    </source>
</reference>
<feature type="domain" description="CBM21" evidence="1">
    <location>
        <begin position="150"/>
        <end position="260"/>
    </location>
</feature>
<evidence type="ECO:0000259" key="1">
    <source>
        <dbReference type="PROSITE" id="PS51159"/>
    </source>
</evidence>
<name>A0ABM1BP81_LIMPO</name>
<dbReference type="RefSeq" id="XP_013785987.2">
    <property type="nucleotide sequence ID" value="XM_013930533.2"/>
</dbReference>
<dbReference type="InterPro" id="IPR038175">
    <property type="entry name" value="CBM21_dom_sf"/>
</dbReference>
<dbReference type="PANTHER" id="PTHR12307:SF48">
    <property type="entry name" value="PROTEIN PHOSPHATASE 1 REGULATORY SUBUNIT"/>
    <property type="match status" value="1"/>
</dbReference>
<evidence type="ECO:0000313" key="3">
    <source>
        <dbReference type="RefSeq" id="XP_013785987.2"/>
    </source>
</evidence>
<dbReference type="Gene3D" id="2.60.40.2440">
    <property type="entry name" value="Carbohydrate binding type-21 domain"/>
    <property type="match status" value="1"/>
</dbReference>
<keyword evidence="2" id="KW-1185">Reference proteome</keyword>
<dbReference type="Pfam" id="PF03370">
    <property type="entry name" value="CBM_21"/>
    <property type="match status" value="1"/>
</dbReference>
<dbReference type="InterPro" id="IPR050782">
    <property type="entry name" value="PP1_regulatory_subunit_3"/>
</dbReference>
<accession>A0ABM1BP81</accession>
<sequence length="313" mass="36100">MSIELILSASPPIFSHNFLADYCYTTGFNTYPFRHHHSKVTRYNYSENATHYSKMPPIRSCLIARDEVLPDHDIQPDIKFCKGRKRVWFADDKGLALTQVRILTEASHCLPRWTDQFFAEVSEDVKSHLMAKSCWEVAFPQPASDYVEFRNNLDQQCISLENVIISNNKFSGTIKVKNISFKKEVFARVTFDRWLSYEDVPASYVPNGLEKSASPFDTFSFFVSIPSSAKETEVIEFCVCYKSDHFYKWDNNRGSNYRIVTTKKTEDPLKIQNFVDPVTADFHSWTDFASSNHVITDKHVITGDSTVNTIDLF</sequence>
<protein>
    <submittedName>
        <fullName evidence="3">Protein phosphatase 1 regulatory subunit 3B-like</fullName>
    </submittedName>
</protein>
<evidence type="ECO:0000313" key="2">
    <source>
        <dbReference type="Proteomes" id="UP000694941"/>
    </source>
</evidence>
<dbReference type="PROSITE" id="PS51159">
    <property type="entry name" value="CBM21"/>
    <property type="match status" value="1"/>
</dbReference>
<gene>
    <name evidence="3" type="primary">LOC106470013</name>
</gene>
<dbReference type="InterPro" id="IPR005036">
    <property type="entry name" value="CBM21_dom"/>
</dbReference>
<dbReference type="GeneID" id="106470013"/>